<feature type="binding site" description="axial binding residue" evidence="8">
    <location>
        <position position="523"/>
    </location>
    <ligand>
        <name>heme</name>
        <dbReference type="ChEBI" id="CHEBI:30413"/>
    </ligand>
    <ligandPart>
        <name>Fe</name>
        <dbReference type="ChEBI" id="CHEBI:18248"/>
    </ligandPart>
</feature>
<dbReference type="PROSITE" id="PS00086">
    <property type="entry name" value="CYTOCHROME_P450"/>
    <property type="match status" value="1"/>
</dbReference>
<keyword evidence="12" id="KW-1185">Reference proteome</keyword>
<evidence type="ECO:0000256" key="8">
    <source>
        <dbReference type="PIRSR" id="PIRSR602401-1"/>
    </source>
</evidence>
<dbReference type="OrthoDB" id="1470350at2759"/>
<comment type="cofactor">
    <cofactor evidence="1 8">
        <name>heme</name>
        <dbReference type="ChEBI" id="CHEBI:30413"/>
    </cofactor>
</comment>
<evidence type="ECO:0000313" key="11">
    <source>
        <dbReference type="EMBL" id="ORY68447.1"/>
    </source>
</evidence>
<dbReference type="FunFam" id="1.10.630.10:FF:000047">
    <property type="entry name" value="Cytochrome P450 monooxygenase"/>
    <property type="match status" value="1"/>
</dbReference>
<evidence type="ECO:0000256" key="4">
    <source>
        <dbReference type="ARBA" id="ARBA00022723"/>
    </source>
</evidence>
<keyword evidence="3 8" id="KW-0349">Heme</keyword>
<dbReference type="PANTHER" id="PTHR24305">
    <property type="entry name" value="CYTOCHROME P450"/>
    <property type="match status" value="1"/>
</dbReference>
<evidence type="ECO:0000256" key="6">
    <source>
        <dbReference type="ARBA" id="ARBA00023004"/>
    </source>
</evidence>
<evidence type="ECO:0000256" key="3">
    <source>
        <dbReference type="ARBA" id="ARBA00022617"/>
    </source>
</evidence>
<dbReference type="Gene3D" id="1.10.630.10">
    <property type="entry name" value="Cytochrome P450"/>
    <property type="match status" value="1"/>
</dbReference>
<evidence type="ECO:0000256" key="7">
    <source>
        <dbReference type="ARBA" id="ARBA00023033"/>
    </source>
</evidence>
<gene>
    <name evidence="11" type="ORF">BCR38DRAFT_423276</name>
</gene>
<dbReference type="InParanoid" id="A0A1Y2EAN0"/>
<dbReference type="GO" id="GO:0005506">
    <property type="term" value="F:iron ion binding"/>
    <property type="evidence" value="ECO:0007669"/>
    <property type="project" value="InterPro"/>
</dbReference>
<accession>A0A1Y2EAN0</accession>
<dbReference type="InterPro" id="IPR017972">
    <property type="entry name" value="Cyt_P450_CS"/>
</dbReference>
<dbReference type="GO" id="GO:0016705">
    <property type="term" value="F:oxidoreductase activity, acting on paired donors, with incorporation or reduction of molecular oxygen"/>
    <property type="evidence" value="ECO:0007669"/>
    <property type="project" value="InterPro"/>
</dbReference>
<dbReference type="CDD" id="cd11058">
    <property type="entry name" value="CYP60B-like"/>
    <property type="match status" value="1"/>
</dbReference>
<organism evidence="11 12">
    <name type="scientific">Pseudomassariella vexata</name>
    <dbReference type="NCBI Taxonomy" id="1141098"/>
    <lineage>
        <taxon>Eukaryota</taxon>
        <taxon>Fungi</taxon>
        <taxon>Dikarya</taxon>
        <taxon>Ascomycota</taxon>
        <taxon>Pezizomycotina</taxon>
        <taxon>Sordariomycetes</taxon>
        <taxon>Xylariomycetidae</taxon>
        <taxon>Amphisphaeriales</taxon>
        <taxon>Pseudomassariaceae</taxon>
        <taxon>Pseudomassariella</taxon>
    </lineage>
</organism>
<keyword evidence="6 8" id="KW-0408">Iron</keyword>
<dbReference type="GO" id="GO:0020037">
    <property type="term" value="F:heme binding"/>
    <property type="evidence" value="ECO:0007669"/>
    <property type="project" value="InterPro"/>
</dbReference>
<keyword evidence="4 8" id="KW-0479">Metal-binding</keyword>
<dbReference type="GO" id="GO:0009403">
    <property type="term" value="P:toxin biosynthetic process"/>
    <property type="evidence" value="ECO:0007669"/>
    <property type="project" value="UniProtKB-ARBA"/>
</dbReference>
<evidence type="ECO:0000256" key="1">
    <source>
        <dbReference type="ARBA" id="ARBA00001971"/>
    </source>
</evidence>
<dbReference type="Proteomes" id="UP000193689">
    <property type="component" value="Unassembled WGS sequence"/>
</dbReference>
<dbReference type="InterPro" id="IPR002401">
    <property type="entry name" value="Cyt_P450_E_grp-I"/>
</dbReference>
<keyword evidence="5 9" id="KW-0560">Oxidoreductase</keyword>
<keyword evidence="10" id="KW-0472">Membrane</keyword>
<feature type="transmembrane region" description="Helical" evidence="10">
    <location>
        <begin position="92"/>
        <end position="113"/>
    </location>
</feature>
<dbReference type="PANTHER" id="PTHR24305:SF230">
    <property type="entry name" value="P450, PUTATIVE (EUROFUNG)-RELATED"/>
    <property type="match status" value="1"/>
</dbReference>
<dbReference type="Pfam" id="PF00067">
    <property type="entry name" value="p450"/>
    <property type="match status" value="1"/>
</dbReference>
<dbReference type="GO" id="GO:0004497">
    <property type="term" value="F:monooxygenase activity"/>
    <property type="evidence" value="ECO:0007669"/>
    <property type="project" value="UniProtKB-KW"/>
</dbReference>
<keyword evidence="10" id="KW-1133">Transmembrane helix</keyword>
<sequence>MTNYGIGCLKFPNTGRCNSQHLVTIHQRVSDNYLITLTLLPVIKMEITSSPSSRWALSKLLKLNLEAHHLENCSRESMASALHIGDISKANIVLGTISLVISYYFSLAIYRIFFHPLKSFPGPLPCRISLIPRAYWAVRGDLIYHVTDLHAKYGPVVRLSPNELVFSDPQAWKDIYGHRAPGQEEFPKFDSFYRPVKSFPTSIITADRSEHGQVRRQLAHGFSERSMRGQEPIIGSYVDLLISQLRTNSKGGSKPVNMREWLNWATFDIIGDLGFGSSFGCLNDGNYHPWVHMITNTVKESAYLGVIYALGFKRLTQWISKSGAMKDRDAHRELVLQKLMQRIELGAERPDLIEGLIRDKENFHLPIPNLVTNASTLIIAGSETTATLLCGATFFLTMNPDVLYKLADEVRSSFKDDTEITLSSVARLSYMLACLNESLRCYPPVAGGLPRASPRGGATVLGKFVPEGTEVRVYQWAINHDPNFWADPYGFHPGRWETEEKELRFAGDQLDAMQPFSLGPRNCIGKNLAYAEMRLILAKIIYNFDMRIADDSRKWLERQKVYTLWDKPALNVYLTPVAR</sequence>
<dbReference type="STRING" id="1141098.A0A1Y2EAN0"/>
<comment type="caution">
    <text evidence="11">The sequence shown here is derived from an EMBL/GenBank/DDBJ whole genome shotgun (WGS) entry which is preliminary data.</text>
</comment>
<dbReference type="PRINTS" id="PR00463">
    <property type="entry name" value="EP450I"/>
</dbReference>
<dbReference type="PRINTS" id="PR00385">
    <property type="entry name" value="P450"/>
</dbReference>
<name>A0A1Y2EAN0_9PEZI</name>
<keyword evidence="10" id="KW-0812">Transmembrane</keyword>
<protein>
    <submittedName>
        <fullName evidence="11">Cytochrome P450</fullName>
    </submittedName>
</protein>
<dbReference type="InterPro" id="IPR050121">
    <property type="entry name" value="Cytochrome_P450_monoxygenase"/>
</dbReference>
<dbReference type="AlphaFoldDB" id="A0A1Y2EAN0"/>
<keyword evidence="7 9" id="KW-0503">Monooxygenase</keyword>
<evidence type="ECO:0000313" key="12">
    <source>
        <dbReference type="Proteomes" id="UP000193689"/>
    </source>
</evidence>
<evidence type="ECO:0000256" key="9">
    <source>
        <dbReference type="RuleBase" id="RU000461"/>
    </source>
</evidence>
<dbReference type="GeneID" id="63775795"/>
<proteinExistence type="inferred from homology"/>
<dbReference type="SUPFAM" id="SSF48264">
    <property type="entry name" value="Cytochrome P450"/>
    <property type="match status" value="1"/>
</dbReference>
<dbReference type="RefSeq" id="XP_040718734.1">
    <property type="nucleotide sequence ID" value="XM_040859583.1"/>
</dbReference>
<evidence type="ECO:0000256" key="10">
    <source>
        <dbReference type="SAM" id="Phobius"/>
    </source>
</evidence>
<comment type="similarity">
    <text evidence="2 9">Belongs to the cytochrome P450 family.</text>
</comment>
<evidence type="ECO:0000256" key="5">
    <source>
        <dbReference type="ARBA" id="ARBA00023002"/>
    </source>
</evidence>
<dbReference type="InterPro" id="IPR036396">
    <property type="entry name" value="Cyt_P450_sf"/>
</dbReference>
<dbReference type="EMBL" id="MCFJ01000003">
    <property type="protein sequence ID" value="ORY68447.1"/>
    <property type="molecule type" value="Genomic_DNA"/>
</dbReference>
<evidence type="ECO:0000256" key="2">
    <source>
        <dbReference type="ARBA" id="ARBA00010617"/>
    </source>
</evidence>
<reference evidence="11 12" key="1">
    <citation type="submission" date="2016-07" db="EMBL/GenBank/DDBJ databases">
        <title>Pervasive Adenine N6-methylation of Active Genes in Fungi.</title>
        <authorList>
            <consortium name="DOE Joint Genome Institute"/>
            <person name="Mondo S.J."/>
            <person name="Dannebaum R.O."/>
            <person name="Kuo R.C."/>
            <person name="Labutti K."/>
            <person name="Haridas S."/>
            <person name="Kuo A."/>
            <person name="Salamov A."/>
            <person name="Ahrendt S.R."/>
            <person name="Lipzen A."/>
            <person name="Sullivan W."/>
            <person name="Andreopoulos W.B."/>
            <person name="Clum A."/>
            <person name="Lindquist E."/>
            <person name="Daum C."/>
            <person name="Ramamoorthy G.K."/>
            <person name="Gryganskyi A."/>
            <person name="Culley D."/>
            <person name="Magnuson J.K."/>
            <person name="James T.Y."/>
            <person name="O'Malley M.A."/>
            <person name="Stajich J.E."/>
            <person name="Spatafora J.W."/>
            <person name="Visel A."/>
            <person name="Grigoriev I.V."/>
        </authorList>
    </citation>
    <scope>NUCLEOTIDE SEQUENCE [LARGE SCALE GENOMIC DNA]</scope>
    <source>
        <strain evidence="11 12">CBS 129021</strain>
    </source>
</reference>
<dbReference type="InterPro" id="IPR001128">
    <property type="entry name" value="Cyt_P450"/>
</dbReference>